<dbReference type="Proteomes" id="UP000282759">
    <property type="component" value="Unassembled WGS sequence"/>
</dbReference>
<dbReference type="Pfam" id="PF13810">
    <property type="entry name" value="DUF4185"/>
    <property type="match status" value="1"/>
</dbReference>
<name>A0A3S2WW73_9SPHI</name>
<dbReference type="RefSeq" id="WP_127707268.1">
    <property type="nucleotide sequence ID" value="NZ_SACK01000009.1"/>
</dbReference>
<dbReference type="OrthoDB" id="9765957at2"/>
<organism evidence="3 4">
    <name type="scientific">Mucilaginibacter limnophilus</name>
    <dbReference type="NCBI Taxonomy" id="1932778"/>
    <lineage>
        <taxon>Bacteria</taxon>
        <taxon>Pseudomonadati</taxon>
        <taxon>Bacteroidota</taxon>
        <taxon>Sphingobacteriia</taxon>
        <taxon>Sphingobacteriales</taxon>
        <taxon>Sphingobacteriaceae</taxon>
        <taxon>Mucilaginibacter</taxon>
    </lineage>
</organism>
<dbReference type="InterPro" id="IPR023296">
    <property type="entry name" value="Glyco_hydro_beta-prop_sf"/>
</dbReference>
<feature type="domain" description="DUF4185" evidence="2">
    <location>
        <begin position="186"/>
        <end position="329"/>
    </location>
</feature>
<proteinExistence type="predicted"/>
<gene>
    <name evidence="3" type="ORF">EOD41_17310</name>
</gene>
<dbReference type="AlphaFoldDB" id="A0A3S2WW73"/>
<evidence type="ECO:0000256" key="1">
    <source>
        <dbReference type="SAM" id="SignalP"/>
    </source>
</evidence>
<evidence type="ECO:0000313" key="4">
    <source>
        <dbReference type="Proteomes" id="UP000282759"/>
    </source>
</evidence>
<accession>A0A3S2WW73</accession>
<feature type="signal peptide" evidence="1">
    <location>
        <begin position="1"/>
        <end position="18"/>
    </location>
</feature>
<feature type="chain" id="PRO_5018682611" evidence="1">
    <location>
        <begin position="19"/>
        <end position="366"/>
    </location>
</feature>
<keyword evidence="1" id="KW-0732">Signal</keyword>
<evidence type="ECO:0000259" key="2">
    <source>
        <dbReference type="Pfam" id="PF13810"/>
    </source>
</evidence>
<dbReference type="SUPFAM" id="SSF75005">
    <property type="entry name" value="Arabinanase/levansucrase/invertase"/>
    <property type="match status" value="1"/>
</dbReference>
<protein>
    <submittedName>
        <fullName evidence="3">DUF4185 domain-containing protein</fullName>
    </submittedName>
</protein>
<evidence type="ECO:0000313" key="3">
    <source>
        <dbReference type="EMBL" id="RVT98129.1"/>
    </source>
</evidence>
<reference evidence="3 4" key="1">
    <citation type="submission" date="2019-01" db="EMBL/GenBank/DDBJ databases">
        <authorList>
            <person name="Chen W.-M."/>
        </authorList>
    </citation>
    <scope>NUCLEOTIDE SEQUENCE [LARGE SCALE GENOMIC DNA]</scope>
    <source>
        <strain evidence="3 4">YBJ-36</strain>
    </source>
</reference>
<comment type="caution">
    <text evidence="3">The sequence shown here is derived from an EMBL/GenBank/DDBJ whole genome shotgun (WGS) entry which is preliminary data.</text>
</comment>
<dbReference type="Gene3D" id="2.115.10.20">
    <property type="entry name" value="Glycosyl hydrolase domain, family 43"/>
    <property type="match status" value="1"/>
</dbReference>
<dbReference type="EMBL" id="SACK01000009">
    <property type="protein sequence ID" value="RVT98129.1"/>
    <property type="molecule type" value="Genomic_DNA"/>
</dbReference>
<dbReference type="InterPro" id="IPR025442">
    <property type="entry name" value="DUF4185"/>
</dbReference>
<sequence length="366" mass="40095">MKTQLLAALLLATASSFAQQKELKTYRDTTATNFFRFETGMTSGDGGMSIALADGRSLWLMGDSHINDFDPVTKTIPCLFQVNNSAVLQGAKSWKQADAHTLTGNGPGRKSLFKASVDDKEFYWPVSGIQLKDTVYVFCAGIELTKAGGMGFAGTGNFAFAKMKFPEMVVDGYIPLKGSKIPYGIGFVKEGKYVYAYGHNLNKVGMSEIYVGRFLADKPYTAWQYWDGKAWQADATKAAVIGTTDGGTPMVAKVKNRYVLVGSQLSVGCDQGTEIYMASSASPTGPFSAKKKIHTIDNRVNGHSPFFYLPALHPEFINDKNEILLTYSINGYGNCVEWCINGRANPDHYRLQGVRVPLKLIDTAIR</sequence>
<keyword evidence="4" id="KW-1185">Reference proteome</keyword>